<feature type="transmembrane region" description="Helical" evidence="1">
    <location>
        <begin position="63"/>
        <end position="82"/>
    </location>
</feature>
<reference evidence="3" key="1">
    <citation type="journal article" date="2017" name="J. Biotechnol.">
        <title>Complete genome sequence of Novosphingobium resinovorum SA1, a versatile xenobiotic-degrading bacterium capable of utilizing sulfanilic acid.</title>
        <authorList>
            <person name="Hegedus B."/>
            <person name="Kos P.B."/>
            <person name="Balint B."/>
            <person name="Maroti G."/>
            <person name="Gan H.M."/>
            <person name="Perei K."/>
            <person name="Rakhely G."/>
        </authorList>
    </citation>
    <scope>NUCLEOTIDE SEQUENCE [LARGE SCALE GENOMIC DNA]</scope>
    <source>
        <strain evidence="3">SA1</strain>
    </source>
</reference>
<feature type="transmembrane region" description="Helical" evidence="1">
    <location>
        <begin position="40"/>
        <end position="56"/>
    </location>
</feature>
<dbReference type="AlphaFoldDB" id="A0A1D8AE76"/>
<evidence type="ECO:0000313" key="3">
    <source>
        <dbReference type="Proteomes" id="UP000094626"/>
    </source>
</evidence>
<keyword evidence="1" id="KW-0812">Transmembrane</keyword>
<accession>A0A1D8AE76</accession>
<keyword evidence="1" id="KW-1133">Transmembrane helix</keyword>
<dbReference type="RefSeq" id="WP_069709759.1">
    <property type="nucleotide sequence ID" value="NZ_CP017077.1"/>
</dbReference>
<evidence type="ECO:0000313" key="2">
    <source>
        <dbReference type="EMBL" id="AOR80365.1"/>
    </source>
</evidence>
<gene>
    <name evidence="2" type="ORF">BES08_26110</name>
</gene>
<evidence type="ECO:0000256" key="1">
    <source>
        <dbReference type="SAM" id="Phobius"/>
    </source>
</evidence>
<dbReference type="OrthoDB" id="7507390at2"/>
<geneLocation type="plasmid" evidence="2 3">
    <name>pSA2</name>
</geneLocation>
<protein>
    <submittedName>
        <fullName evidence="2">Uncharacterized protein</fullName>
    </submittedName>
</protein>
<dbReference type="EMBL" id="CP017077">
    <property type="protein sequence ID" value="AOR80365.1"/>
    <property type="molecule type" value="Genomic_DNA"/>
</dbReference>
<organism evidence="2 3">
    <name type="scientific">Novosphingobium resinovorum</name>
    <dbReference type="NCBI Taxonomy" id="158500"/>
    <lineage>
        <taxon>Bacteria</taxon>
        <taxon>Pseudomonadati</taxon>
        <taxon>Pseudomonadota</taxon>
        <taxon>Alphaproteobacteria</taxon>
        <taxon>Sphingomonadales</taxon>
        <taxon>Sphingomonadaceae</taxon>
        <taxon>Novosphingobium</taxon>
    </lineage>
</organism>
<dbReference type="KEGG" id="nre:BES08_26110"/>
<keyword evidence="3" id="KW-1185">Reference proteome</keyword>
<name>A0A1D8AE76_9SPHN</name>
<keyword evidence="2" id="KW-0614">Plasmid</keyword>
<dbReference type="Proteomes" id="UP000094626">
    <property type="component" value="Plasmid pSA2"/>
</dbReference>
<sequence length="98" mass="10223">MDLILVCITSAAEIAASLLIVAMACSLSVAAGQKTHHPFAAPVLMTALLMGGALWDGGGGIRVMVLAFDIAAMAFMILWIWLGDGPERGCVKKAPRVK</sequence>
<keyword evidence="1" id="KW-0472">Membrane</keyword>
<proteinExistence type="predicted"/>